<dbReference type="InterPro" id="IPR018247">
    <property type="entry name" value="EF_Hand_1_Ca_BS"/>
</dbReference>
<feature type="domain" description="Peptidoglycan binding" evidence="2">
    <location>
        <begin position="63"/>
        <end position="123"/>
    </location>
</feature>
<dbReference type="Pfam" id="PF05838">
    <property type="entry name" value="Glyco_hydro_108"/>
    <property type="match status" value="1"/>
</dbReference>
<name>A0A0F9BQ47_9ZZZZ</name>
<sequence length="153" mass="17441">RAIRIDINGDGVINGKDIRSLTEKQVEKLYHNHFWSKCHCDFLPAGVDLAVFDCGVNQGPNRAKRFLQKALKVRVDGRVGPITLAAADKADPTKLLGEFMVRRAIHYSSLVNMTIFGLGWFRRIFDIYREALVILNIRSQEILQAELKEIFND</sequence>
<dbReference type="EMBL" id="LAZR01036752">
    <property type="protein sequence ID" value="KKL24010.1"/>
    <property type="molecule type" value="Genomic_DNA"/>
</dbReference>
<reference evidence="3" key="1">
    <citation type="journal article" date="2015" name="Nature">
        <title>Complex archaea that bridge the gap between prokaryotes and eukaryotes.</title>
        <authorList>
            <person name="Spang A."/>
            <person name="Saw J.H."/>
            <person name="Jorgensen S.L."/>
            <person name="Zaremba-Niedzwiedzka K."/>
            <person name="Martijn J."/>
            <person name="Lind A.E."/>
            <person name="van Eijk R."/>
            <person name="Schleper C."/>
            <person name="Guy L."/>
            <person name="Ettema T.J."/>
        </authorList>
    </citation>
    <scope>NUCLEOTIDE SEQUENCE</scope>
</reference>
<comment type="caution">
    <text evidence="3">The sequence shown here is derived from an EMBL/GenBank/DDBJ whole genome shotgun (WGS) entry which is preliminary data.</text>
</comment>
<protein>
    <submittedName>
        <fullName evidence="3">Uncharacterized protein</fullName>
    </submittedName>
</protein>
<dbReference type="InterPro" id="IPR018537">
    <property type="entry name" value="Peptidoglycan-bd_3"/>
</dbReference>
<feature type="domain" description="TtsA-like Glycoside hydrolase family 108" evidence="1">
    <location>
        <begin position="15"/>
        <end position="59"/>
    </location>
</feature>
<evidence type="ECO:0000313" key="3">
    <source>
        <dbReference type="EMBL" id="KKL24010.1"/>
    </source>
</evidence>
<evidence type="ECO:0000259" key="1">
    <source>
        <dbReference type="Pfam" id="PF05838"/>
    </source>
</evidence>
<evidence type="ECO:0000259" key="2">
    <source>
        <dbReference type="Pfam" id="PF09374"/>
    </source>
</evidence>
<dbReference type="SUPFAM" id="SSF53955">
    <property type="entry name" value="Lysozyme-like"/>
    <property type="match status" value="1"/>
</dbReference>
<dbReference type="InterPro" id="IPR023346">
    <property type="entry name" value="Lysozyme-like_dom_sf"/>
</dbReference>
<feature type="non-terminal residue" evidence="3">
    <location>
        <position position="1"/>
    </location>
</feature>
<dbReference type="Gene3D" id="1.20.141.10">
    <property type="entry name" value="Chitosanase, subunit A, domain 1"/>
    <property type="match status" value="1"/>
</dbReference>
<dbReference type="AlphaFoldDB" id="A0A0F9BQ47"/>
<proteinExistence type="predicted"/>
<organism evidence="3">
    <name type="scientific">marine sediment metagenome</name>
    <dbReference type="NCBI Taxonomy" id="412755"/>
    <lineage>
        <taxon>unclassified sequences</taxon>
        <taxon>metagenomes</taxon>
        <taxon>ecological metagenomes</taxon>
    </lineage>
</organism>
<dbReference type="Pfam" id="PF09374">
    <property type="entry name" value="PG_binding_3"/>
    <property type="match status" value="1"/>
</dbReference>
<gene>
    <name evidence="3" type="ORF">LCGC14_2419650</name>
</gene>
<accession>A0A0F9BQ47</accession>
<dbReference type="InterPro" id="IPR008565">
    <property type="entry name" value="TtsA-like_GH18_dom"/>
</dbReference>
<dbReference type="PROSITE" id="PS00018">
    <property type="entry name" value="EF_HAND_1"/>
    <property type="match status" value="1"/>
</dbReference>